<evidence type="ECO:0008006" key="5">
    <source>
        <dbReference type="Google" id="ProtNLM"/>
    </source>
</evidence>
<evidence type="ECO:0000313" key="1">
    <source>
        <dbReference type="EMBL" id="QIA89205.1"/>
    </source>
</evidence>
<reference evidence="1 4" key="2">
    <citation type="journal article" date="2019" name="Nat. Med.">
        <title>Preventing dysbiosis of the neonatal mouse intestinal microbiome protects against late-onset sepsis.</title>
        <authorList>
            <person name="Singer J.R."/>
            <person name="Blosser E.G."/>
            <person name="Zindl C.L."/>
            <person name="Silberger D.J."/>
            <person name="Conlan S."/>
            <person name="Laufer V.A."/>
            <person name="DiToro D."/>
            <person name="Deming C."/>
            <person name="Kumar R."/>
            <person name="Morrow C.D."/>
            <person name="Segre J.A."/>
            <person name="Gray M.J."/>
            <person name="Randolph D.A."/>
            <person name="Weaver C.T."/>
        </authorList>
    </citation>
    <scope>NUCLEOTIDE SEQUENCE [LARGE SCALE GENOMIC DNA]</scope>
    <source>
        <strain evidence="1 4">V10</strain>
    </source>
</reference>
<sequence length="105" mass="11870">MKAKLHGKIVEVWQVSLHDKTPPLWVKEAFAKGYLRWVDKRLLIVMPALRPSTVANLKLGMVGTLGGGFCGYAMYVMADSGDFLDVTDHRVVSARKFFKKYQLIN</sequence>
<dbReference type="OrthoDB" id="2146302at2"/>
<reference evidence="2 3" key="1">
    <citation type="submission" date="2018-09" db="EMBL/GenBank/DDBJ databases">
        <title>Murine metabolic-syndrome-specific gut microbial biobank.</title>
        <authorList>
            <person name="Liu C."/>
        </authorList>
    </citation>
    <scope>NUCLEOTIDE SEQUENCE [LARGE SCALE GENOMIC DNA]</scope>
    <source>
        <strain evidence="2 3">C-30</strain>
    </source>
</reference>
<protein>
    <recommendedName>
        <fullName evidence="5">Role in replication</fullName>
    </recommendedName>
</protein>
<name>A0A4Q2AWB8_9LACO</name>
<dbReference type="EMBL" id="QZFR01000044">
    <property type="protein sequence ID" value="RXV74235.1"/>
    <property type="molecule type" value="Genomic_DNA"/>
</dbReference>
<accession>A0A4Q2AWB8</accession>
<proteinExistence type="predicted"/>
<dbReference type="Proteomes" id="UP000289316">
    <property type="component" value="Unassembled WGS sequence"/>
</dbReference>
<evidence type="ECO:0000313" key="3">
    <source>
        <dbReference type="Proteomes" id="UP000289316"/>
    </source>
</evidence>
<evidence type="ECO:0000313" key="2">
    <source>
        <dbReference type="EMBL" id="RXV74235.1"/>
    </source>
</evidence>
<dbReference type="RefSeq" id="WP_004049774.1">
    <property type="nucleotide sequence ID" value="NZ_BDFM01000114.1"/>
</dbReference>
<dbReference type="Proteomes" id="UP000463931">
    <property type="component" value="Chromosome"/>
</dbReference>
<gene>
    <name evidence="2" type="ORF">D6C19_06545</name>
    <name evidence="1" type="ORF">FEE40_02855</name>
</gene>
<evidence type="ECO:0000313" key="4">
    <source>
        <dbReference type="Proteomes" id="UP000463931"/>
    </source>
</evidence>
<dbReference type="AlphaFoldDB" id="A0A4Q2AWB8"/>
<dbReference type="EMBL" id="CP040852">
    <property type="protein sequence ID" value="QIA89205.1"/>
    <property type="molecule type" value="Genomic_DNA"/>
</dbReference>
<organism evidence="2 3">
    <name type="scientific">Ligilactobacillus murinus</name>
    <dbReference type="NCBI Taxonomy" id="1622"/>
    <lineage>
        <taxon>Bacteria</taxon>
        <taxon>Bacillati</taxon>
        <taxon>Bacillota</taxon>
        <taxon>Bacilli</taxon>
        <taxon>Lactobacillales</taxon>
        <taxon>Lactobacillaceae</taxon>
        <taxon>Ligilactobacillus</taxon>
    </lineage>
</organism>